<comment type="caution">
    <text evidence="1">The sequence shown here is derived from an EMBL/GenBank/DDBJ whole genome shotgun (WGS) entry which is preliminary data.</text>
</comment>
<proteinExistence type="predicted"/>
<sequence length="77" mass="8602">MDTGEHTMHALFEQLGLASDEASVQAFIRQYSPLAEELALFDAPFWTASQAAFLREAFKQDADWAVVIDQLNLSLRG</sequence>
<keyword evidence="2" id="KW-1185">Reference proteome</keyword>
<dbReference type="EMBL" id="JBEWLZ010000003">
    <property type="protein sequence ID" value="MET1489731.1"/>
    <property type="molecule type" value="Genomic_DNA"/>
</dbReference>
<dbReference type="InterPro" id="IPR021250">
    <property type="entry name" value="DUF2789"/>
</dbReference>
<dbReference type="RefSeq" id="WP_345924982.1">
    <property type="nucleotide sequence ID" value="NZ_JBDIVF010000002.1"/>
</dbReference>
<reference evidence="1 2" key="1">
    <citation type="submission" date="2024-07" db="EMBL/GenBank/DDBJ databases">
        <title>Uliginosibacterium paludis KCTC:42655.</title>
        <authorList>
            <person name="Kim M.K."/>
        </authorList>
    </citation>
    <scope>NUCLEOTIDE SEQUENCE [LARGE SCALE GENOMIC DNA]</scope>
    <source>
        <strain evidence="1 2">KCTC 42655</strain>
    </source>
</reference>
<dbReference type="Proteomes" id="UP001548590">
    <property type="component" value="Unassembled WGS sequence"/>
</dbReference>
<accession>A0ABV2CP94</accession>
<name>A0ABV2CP94_9RHOO</name>
<evidence type="ECO:0000313" key="2">
    <source>
        <dbReference type="Proteomes" id="UP001548590"/>
    </source>
</evidence>
<dbReference type="Pfam" id="PF10982">
    <property type="entry name" value="DUF2789"/>
    <property type="match status" value="1"/>
</dbReference>
<gene>
    <name evidence="1" type="ORF">ABVT11_07815</name>
</gene>
<dbReference type="Gene3D" id="1.10.10.1130">
    <property type="entry name" value="Uncharacterised protein PF10982, DUF2789"/>
    <property type="match status" value="1"/>
</dbReference>
<dbReference type="InterPro" id="IPR038086">
    <property type="entry name" value="DUF2789_sf"/>
</dbReference>
<organism evidence="1 2">
    <name type="scientific">Uliginosibacterium paludis</name>
    <dbReference type="NCBI Taxonomy" id="1615952"/>
    <lineage>
        <taxon>Bacteria</taxon>
        <taxon>Pseudomonadati</taxon>
        <taxon>Pseudomonadota</taxon>
        <taxon>Betaproteobacteria</taxon>
        <taxon>Rhodocyclales</taxon>
        <taxon>Zoogloeaceae</taxon>
        <taxon>Uliginosibacterium</taxon>
    </lineage>
</organism>
<evidence type="ECO:0000313" key="1">
    <source>
        <dbReference type="EMBL" id="MET1489731.1"/>
    </source>
</evidence>
<protein>
    <submittedName>
        <fullName evidence="1">DUF2789 domain-containing protein</fullName>
    </submittedName>
</protein>